<gene>
    <name evidence="2" type="ORF">SAMN05421505_104132</name>
</gene>
<dbReference type="STRING" id="504805.SAMN05421505_104132"/>
<proteinExistence type="predicted"/>
<organism evidence="2 3">
    <name type="scientific">Sinosporangium album</name>
    <dbReference type="NCBI Taxonomy" id="504805"/>
    <lineage>
        <taxon>Bacteria</taxon>
        <taxon>Bacillati</taxon>
        <taxon>Actinomycetota</taxon>
        <taxon>Actinomycetes</taxon>
        <taxon>Streptosporangiales</taxon>
        <taxon>Streptosporangiaceae</taxon>
        <taxon>Sinosporangium</taxon>
    </lineage>
</organism>
<feature type="region of interest" description="Disordered" evidence="1">
    <location>
        <begin position="1"/>
        <end position="53"/>
    </location>
</feature>
<dbReference type="AlphaFoldDB" id="A0A1G7U7G9"/>
<accession>A0A1G7U7G9</accession>
<keyword evidence="3" id="KW-1185">Reference proteome</keyword>
<feature type="compositionally biased region" description="Low complexity" evidence="1">
    <location>
        <begin position="1"/>
        <end position="26"/>
    </location>
</feature>
<name>A0A1G7U7G9_9ACTN</name>
<protein>
    <submittedName>
        <fullName evidence="2">Uncharacterized protein</fullName>
    </submittedName>
</protein>
<evidence type="ECO:0000313" key="3">
    <source>
        <dbReference type="Proteomes" id="UP000198923"/>
    </source>
</evidence>
<dbReference type="Proteomes" id="UP000198923">
    <property type="component" value="Unassembled WGS sequence"/>
</dbReference>
<evidence type="ECO:0000256" key="1">
    <source>
        <dbReference type="SAM" id="MobiDB-lite"/>
    </source>
</evidence>
<reference evidence="2 3" key="1">
    <citation type="submission" date="2016-10" db="EMBL/GenBank/DDBJ databases">
        <authorList>
            <person name="de Groot N.N."/>
        </authorList>
    </citation>
    <scope>NUCLEOTIDE SEQUENCE [LARGE SCALE GENOMIC DNA]</scope>
    <source>
        <strain evidence="2 3">CPCC 201354</strain>
    </source>
</reference>
<dbReference type="RefSeq" id="WP_245690817.1">
    <property type="nucleotide sequence ID" value="NZ_FNCN01000004.1"/>
</dbReference>
<sequence length="139" mass="14502">MALTLTAAAPALGSTAPPAAPALGSSSPPPADDRPRPTKPVGNAINPRPVPWTSAKVTSKGRAITLVWWSGVAPCTVLDRVKVKRTPKRVIVTLYEGAAQNAASMSCIALAVQKTTTVKLKHPVGKRKVVDGARLRAPR</sequence>
<evidence type="ECO:0000313" key="2">
    <source>
        <dbReference type="EMBL" id="SDG43403.1"/>
    </source>
</evidence>
<dbReference type="EMBL" id="FNCN01000004">
    <property type="protein sequence ID" value="SDG43403.1"/>
    <property type="molecule type" value="Genomic_DNA"/>
</dbReference>